<reference evidence="2 3" key="1">
    <citation type="submission" date="2019-12" db="EMBL/GenBank/DDBJ databases">
        <title>Corynebacterium sp. nov., isolated from feces of the Anser Albifrons in China.</title>
        <authorList>
            <person name="Liu Q."/>
        </authorList>
    </citation>
    <scope>NUCLEOTIDE SEQUENCE [LARGE SCALE GENOMIC DNA]</scope>
    <source>
        <strain evidence="2 3">23H37-10</strain>
    </source>
</reference>
<dbReference type="InterPro" id="IPR014729">
    <property type="entry name" value="Rossmann-like_a/b/a_fold"/>
</dbReference>
<dbReference type="Gene3D" id="3.40.50.620">
    <property type="entry name" value="HUPs"/>
    <property type="match status" value="1"/>
</dbReference>
<feature type="domain" description="DUF218" evidence="1">
    <location>
        <begin position="57"/>
        <end position="187"/>
    </location>
</feature>
<dbReference type="EMBL" id="CP046883">
    <property type="protein sequence ID" value="QNH95778.1"/>
    <property type="molecule type" value="Genomic_DNA"/>
</dbReference>
<evidence type="ECO:0000259" key="1">
    <source>
        <dbReference type="Pfam" id="PF02698"/>
    </source>
</evidence>
<dbReference type="CDD" id="cd06259">
    <property type="entry name" value="YdcF-like"/>
    <property type="match status" value="1"/>
</dbReference>
<dbReference type="Proteomes" id="UP000515275">
    <property type="component" value="Chromosome"/>
</dbReference>
<gene>
    <name evidence="2" type="ORF">GP473_02990</name>
</gene>
<dbReference type="PANTHER" id="PTHR30336">
    <property type="entry name" value="INNER MEMBRANE PROTEIN, PROBABLE PERMEASE"/>
    <property type="match status" value="1"/>
</dbReference>
<protein>
    <submittedName>
        <fullName evidence="2">YdcF family protein</fullName>
    </submittedName>
</protein>
<dbReference type="InterPro" id="IPR051599">
    <property type="entry name" value="Cell_Envelope_Assoc"/>
</dbReference>
<keyword evidence="3" id="KW-1185">Reference proteome</keyword>
<evidence type="ECO:0000313" key="3">
    <source>
        <dbReference type="Proteomes" id="UP000515275"/>
    </source>
</evidence>
<accession>A0A7G7YMQ8</accession>
<dbReference type="AlphaFoldDB" id="A0A7G7YMQ8"/>
<name>A0A7G7YMQ8_9CORY</name>
<proteinExistence type="predicted"/>
<sequence length="227" mass="24642">MQFFRKVGHGLGITFSFILRSILYFIVGSVVVSLLLVGATAVHVWAYARGDHHPPSDTIFVLGAAQYDGRPSAWFAARLDHAAQLYRNGVAPTIVTVGGGQPGDRFTEAESGKNYLMEHFGIPDSDIVQIGEGVDTLTSAEAFKRVADQHGWSSSVVVTDPAHSLRATTMVKDVGIDAAGSPTRQGPSVQGRDAQLNSIRHETGGLIYYKVVERERDNFRDFIQGVL</sequence>
<dbReference type="Pfam" id="PF02698">
    <property type="entry name" value="DUF218"/>
    <property type="match status" value="1"/>
</dbReference>
<dbReference type="InterPro" id="IPR003848">
    <property type="entry name" value="DUF218"/>
</dbReference>
<organism evidence="2 3">
    <name type="scientific">Corynebacterium anserum</name>
    <dbReference type="NCBI Taxonomy" id="2684406"/>
    <lineage>
        <taxon>Bacteria</taxon>
        <taxon>Bacillati</taxon>
        <taxon>Actinomycetota</taxon>
        <taxon>Actinomycetes</taxon>
        <taxon>Mycobacteriales</taxon>
        <taxon>Corynebacteriaceae</taxon>
        <taxon>Corynebacterium</taxon>
    </lineage>
</organism>
<dbReference type="GO" id="GO:0005886">
    <property type="term" value="C:plasma membrane"/>
    <property type="evidence" value="ECO:0007669"/>
    <property type="project" value="TreeGrafter"/>
</dbReference>
<dbReference type="RefSeq" id="WP_185769328.1">
    <property type="nucleotide sequence ID" value="NZ_WWCA01000002.1"/>
</dbReference>
<evidence type="ECO:0000313" key="2">
    <source>
        <dbReference type="EMBL" id="QNH95778.1"/>
    </source>
</evidence>
<dbReference type="PANTHER" id="PTHR30336:SF20">
    <property type="entry name" value="DUF218 DOMAIN-CONTAINING PROTEIN"/>
    <property type="match status" value="1"/>
</dbReference>
<dbReference type="KEGG" id="cans:GP473_02990"/>